<dbReference type="Pfam" id="PF08445">
    <property type="entry name" value="FR47"/>
    <property type="match status" value="1"/>
</dbReference>
<organism evidence="2 3">
    <name type="scientific">Bacillus chungangensis</name>
    <dbReference type="NCBI Taxonomy" id="587633"/>
    <lineage>
        <taxon>Bacteria</taxon>
        <taxon>Bacillati</taxon>
        <taxon>Bacillota</taxon>
        <taxon>Bacilli</taxon>
        <taxon>Bacillales</taxon>
        <taxon>Bacillaceae</taxon>
        <taxon>Bacillus</taxon>
    </lineage>
</organism>
<reference evidence="2 3" key="1">
    <citation type="submission" date="2023-07" db="EMBL/GenBank/DDBJ databases">
        <title>Genomic Encyclopedia of Type Strains, Phase IV (KMG-IV): sequencing the most valuable type-strain genomes for metagenomic binning, comparative biology and taxonomic classification.</title>
        <authorList>
            <person name="Goeker M."/>
        </authorList>
    </citation>
    <scope>NUCLEOTIDE SEQUENCE [LARGE SCALE GENOMIC DNA]</scope>
    <source>
        <strain evidence="2 3">DSM 23837</strain>
    </source>
</reference>
<sequence>MIKINVRRFASASKLLEVGEAYLLENEAANNLSLGVLYRILEQDNHSQQDLFAIVEDANGIVLVMIKTSLHLILAGNSVNKAGIDYAVSYLSTQQIVLPSVIGPLDLAHCFAEKWAARKNLSYTINMRQRIYRLDRVIEKKRSTGRCRKALPQDMAFLRDWVYDFSKTTLTPFTPEEARIFAEEGIKLETIYIWEDDQQTPVSIAKKVRSTKNGAVIGLVYTPPIYRKKGYASACVAALSQQLLDEGYSFCSLYTDLSNPTSNHIYMDIGYQPVVDSIVYQFD</sequence>
<dbReference type="InterPro" id="IPR016181">
    <property type="entry name" value="Acyl_CoA_acyltransferase"/>
</dbReference>
<dbReference type="CDD" id="cd04301">
    <property type="entry name" value="NAT_SF"/>
    <property type="match status" value="1"/>
</dbReference>
<dbReference type="EMBL" id="JAUSTT010000012">
    <property type="protein sequence ID" value="MDQ0176371.1"/>
    <property type="molecule type" value="Genomic_DNA"/>
</dbReference>
<dbReference type="InterPro" id="IPR000182">
    <property type="entry name" value="GNAT_dom"/>
</dbReference>
<dbReference type="Proteomes" id="UP001223586">
    <property type="component" value="Unassembled WGS sequence"/>
</dbReference>
<dbReference type="Gene3D" id="3.40.630.30">
    <property type="match status" value="1"/>
</dbReference>
<evidence type="ECO:0000313" key="2">
    <source>
        <dbReference type="EMBL" id="MDQ0176371.1"/>
    </source>
</evidence>
<comment type="caution">
    <text evidence="2">The sequence shown here is derived from an EMBL/GenBank/DDBJ whole genome shotgun (WGS) entry which is preliminary data.</text>
</comment>
<keyword evidence="3" id="KW-1185">Reference proteome</keyword>
<name>A0ABT9WT54_9BACI</name>
<protein>
    <submittedName>
        <fullName evidence="2">GNAT family acetyltransferase</fullName>
    </submittedName>
</protein>
<dbReference type="InterPro" id="IPR013653">
    <property type="entry name" value="GCN5-like_dom"/>
</dbReference>
<evidence type="ECO:0000259" key="1">
    <source>
        <dbReference type="PROSITE" id="PS51186"/>
    </source>
</evidence>
<evidence type="ECO:0000313" key="3">
    <source>
        <dbReference type="Proteomes" id="UP001223586"/>
    </source>
</evidence>
<feature type="domain" description="N-acetyltransferase" evidence="1">
    <location>
        <begin position="145"/>
        <end position="283"/>
    </location>
</feature>
<dbReference type="RefSeq" id="WP_307229471.1">
    <property type="nucleotide sequence ID" value="NZ_JAUSTT010000012.1"/>
</dbReference>
<dbReference type="SUPFAM" id="SSF55729">
    <property type="entry name" value="Acyl-CoA N-acyltransferases (Nat)"/>
    <property type="match status" value="1"/>
</dbReference>
<accession>A0ABT9WT54</accession>
<dbReference type="PROSITE" id="PS51186">
    <property type="entry name" value="GNAT"/>
    <property type="match status" value="1"/>
</dbReference>
<proteinExistence type="predicted"/>
<gene>
    <name evidence="2" type="ORF">J2S08_002215</name>
</gene>